<evidence type="ECO:0000256" key="7">
    <source>
        <dbReference type="ARBA" id="ARBA00022927"/>
    </source>
</evidence>
<proteinExistence type="inferred from homology"/>
<comment type="function">
    <text evidence="10">Involved in inositol deacylation of GPI-anchored proteins which plays important roles in the quality control and ER-associated degradation of GPI-anchored proteins.</text>
</comment>
<dbReference type="GO" id="GO:0006505">
    <property type="term" value="P:GPI anchor metabolic process"/>
    <property type="evidence" value="ECO:0007669"/>
    <property type="project" value="TreeGrafter"/>
</dbReference>
<dbReference type="EMBL" id="VDMD01000002">
    <property type="protein sequence ID" value="TRM67893.1"/>
    <property type="molecule type" value="Genomic_DNA"/>
</dbReference>
<dbReference type="Gene3D" id="3.40.50.1820">
    <property type="entry name" value="alpha/beta hydrolase"/>
    <property type="match status" value="1"/>
</dbReference>
<dbReference type="InterPro" id="IPR056824">
    <property type="entry name" value="PGAP1_TMD"/>
</dbReference>
<dbReference type="EC" id="3.1.-.-" evidence="10"/>
<evidence type="ECO:0000313" key="15">
    <source>
        <dbReference type="Proteomes" id="UP000320762"/>
    </source>
</evidence>
<gene>
    <name evidence="14" type="ORF">BD626DRAFT_449998</name>
</gene>
<dbReference type="InterPro" id="IPR029058">
    <property type="entry name" value="AB_hydrolase_fold"/>
</dbReference>
<evidence type="ECO:0000256" key="9">
    <source>
        <dbReference type="ARBA" id="ARBA00023136"/>
    </source>
</evidence>
<evidence type="ECO:0000256" key="3">
    <source>
        <dbReference type="ARBA" id="ARBA00022448"/>
    </source>
</evidence>
<evidence type="ECO:0000256" key="10">
    <source>
        <dbReference type="RuleBase" id="RU365011"/>
    </source>
</evidence>
<feature type="transmembrane region" description="Helical" evidence="10">
    <location>
        <begin position="836"/>
        <end position="858"/>
    </location>
</feature>
<evidence type="ECO:0000259" key="13">
    <source>
        <dbReference type="Pfam" id="PF25140"/>
    </source>
</evidence>
<comment type="caution">
    <text evidence="14">The sequence shown here is derived from an EMBL/GenBank/DDBJ whole genome shotgun (WGS) entry which is preliminary data.</text>
</comment>
<feature type="transmembrane region" description="Helical" evidence="10">
    <location>
        <begin position="902"/>
        <end position="918"/>
    </location>
</feature>
<dbReference type="InterPro" id="IPR012908">
    <property type="entry name" value="PGAP1-ab_dom-like"/>
</dbReference>
<dbReference type="InterPro" id="IPR039529">
    <property type="entry name" value="PGAP1/BST1"/>
</dbReference>
<organism evidence="14 15">
    <name type="scientific">Schizophyllum amplum</name>
    <dbReference type="NCBI Taxonomy" id="97359"/>
    <lineage>
        <taxon>Eukaryota</taxon>
        <taxon>Fungi</taxon>
        <taxon>Dikarya</taxon>
        <taxon>Basidiomycota</taxon>
        <taxon>Agaricomycotina</taxon>
        <taxon>Agaricomycetes</taxon>
        <taxon>Agaricomycetidae</taxon>
        <taxon>Agaricales</taxon>
        <taxon>Schizophyllaceae</taxon>
        <taxon>Schizophyllum</taxon>
    </lineage>
</organism>
<accession>A0A550CSZ3</accession>
<evidence type="ECO:0000256" key="1">
    <source>
        <dbReference type="ARBA" id="ARBA00004477"/>
    </source>
</evidence>
<keyword evidence="9 10" id="KW-0472">Membrane</keyword>
<dbReference type="STRING" id="97359.A0A550CSZ3"/>
<feature type="transmembrane region" description="Helical" evidence="10">
    <location>
        <begin position="740"/>
        <end position="758"/>
    </location>
</feature>
<keyword evidence="3 10" id="KW-0813">Transport</keyword>
<sequence>MKAVPALATSSLLVLLILYLATVRIVDQLSPQGCRMSWMSPSYILQADFDKTWTPLAQRYSLWLYREVGWQSKHVEDGIPVLFIPGNAGSSHQVRSIASSAARQYYASPGVVSSDFKSRTLKPLDFFAVEFNEDLSAFHGPTVESETAYASRAIAYILHLYPPDTQIIILGHSMGGVVAMSLLPSVNISTIITMSTPHTLPPARFDARIDAIYDANIRVLAEDPTPIVSLCGGATDMMIMSESCVLPAPTAQDVHRRTVFSSALEGAWTGVGHREMVWCHQVRWRIARAALELGGAATEANKGVILDRWLRDGHSLPSGTPPQDNMSVADVQYDMLTDGEHLVLKQPRGSKTYLLPVPADGGARRFVLYVSQGSVMHLSPQKPLPLQVSAYGCSMNPDGAPSECTSLSPTILKLIPNPVPGKPFPVPTEGTDESEGVVLYEAEIDTGDVSLRWVAVTVERATGRGWVVAGWNVAAPVTNSVSSLGLLLGGAEVQRPDTDALKTTVHLPNLLQHALLVYRVTPVASTSGTSCQELLLPPLLSHTSHSSETHYFPLDPEQTHNVLLHTHLPAPYIRDPRPKQGMSFNIHSSGSAGCKHGLAGIRIAIDWPATAGRWTTRYFTTLATWSVAIVALTIFGSWAEAERCGVPVSSVPDSLSRFAGNHFRKLVLACFLVSFAPLPESYYLGTRGQPVFAPISVLLITLACGLVCMSWWVLVALMWPIGKLAEALSRPTTRAGNQSAGRGTALSMAFVFILITFFVPWQVAYLGCWLIHLYTCATSSPLETRPLSPDSVSPGAGPENIVLTSRGAADAAAIVAASRRQRDNDMDRHNHSMHMLLLMTWLLPLSAPVLVVWVRTIATAGLTAPFDGDHFFGNVAPFLVLVDFASWTRGPLLAPHRLETKMSVRWAWVVLAVFATFFGPRRAYLTFGTANGVVGLLVVLRIGRQYMRPQ</sequence>
<protein>
    <recommendedName>
        <fullName evidence="10">GPI inositol-deacylase</fullName>
        <ecNumber evidence="10">3.1.-.-</ecNumber>
    </recommendedName>
</protein>
<evidence type="ECO:0000256" key="6">
    <source>
        <dbReference type="ARBA" id="ARBA00022824"/>
    </source>
</evidence>
<reference evidence="14 15" key="1">
    <citation type="journal article" date="2019" name="New Phytol.">
        <title>Comparative genomics reveals unique wood-decay strategies and fruiting body development in the Schizophyllaceae.</title>
        <authorList>
            <person name="Almasi E."/>
            <person name="Sahu N."/>
            <person name="Krizsan K."/>
            <person name="Balint B."/>
            <person name="Kovacs G.M."/>
            <person name="Kiss B."/>
            <person name="Cseklye J."/>
            <person name="Drula E."/>
            <person name="Henrissat B."/>
            <person name="Nagy I."/>
            <person name="Chovatia M."/>
            <person name="Adam C."/>
            <person name="LaButti K."/>
            <person name="Lipzen A."/>
            <person name="Riley R."/>
            <person name="Grigoriev I.V."/>
            <person name="Nagy L.G."/>
        </authorList>
    </citation>
    <scope>NUCLEOTIDE SEQUENCE [LARGE SCALE GENOMIC DNA]</scope>
    <source>
        <strain evidence="14 15">NL-1724</strain>
    </source>
</reference>
<keyword evidence="7 10" id="KW-0653">Protein transport</keyword>
<keyword evidence="6 10" id="KW-0256">Endoplasmic reticulum</keyword>
<evidence type="ECO:0000256" key="4">
    <source>
        <dbReference type="ARBA" id="ARBA00022692"/>
    </source>
</evidence>
<dbReference type="GO" id="GO:0006888">
    <property type="term" value="P:endoplasmic reticulum to Golgi vesicle-mediated transport"/>
    <property type="evidence" value="ECO:0007669"/>
    <property type="project" value="TreeGrafter"/>
</dbReference>
<keyword evidence="8 10" id="KW-1133">Transmembrane helix</keyword>
<comment type="subcellular location">
    <subcellularLocation>
        <location evidence="1">Endoplasmic reticulum membrane</location>
        <topology evidence="1">Multi-pass membrane protein</topology>
    </subcellularLocation>
</comment>
<dbReference type="OrthoDB" id="348976at2759"/>
<keyword evidence="11" id="KW-0732">Signal</keyword>
<dbReference type="PANTHER" id="PTHR15495:SF7">
    <property type="entry name" value="GPI INOSITOL-DEACYLASE"/>
    <property type="match status" value="1"/>
</dbReference>
<dbReference type="SUPFAM" id="SSF53474">
    <property type="entry name" value="alpha/beta-Hydrolases"/>
    <property type="match status" value="1"/>
</dbReference>
<dbReference type="GO" id="GO:0015031">
    <property type="term" value="P:protein transport"/>
    <property type="evidence" value="ECO:0007669"/>
    <property type="project" value="UniProtKB-KW"/>
</dbReference>
<feature type="domain" description="GPI inositol-deacylase transmembrane" evidence="13">
    <location>
        <begin position="680"/>
        <end position="941"/>
    </location>
</feature>
<feature type="signal peptide" evidence="11">
    <location>
        <begin position="1"/>
        <end position="28"/>
    </location>
</feature>
<evidence type="ECO:0000313" key="14">
    <source>
        <dbReference type="EMBL" id="TRM67893.1"/>
    </source>
</evidence>
<feature type="chain" id="PRO_5021944638" description="GPI inositol-deacylase" evidence="11">
    <location>
        <begin position="29"/>
        <end position="950"/>
    </location>
</feature>
<evidence type="ECO:0000256" key="11">
    <source>
        <dbReference type="SAM" id="SignalP"/>
    </source>
</evidence>
<dbReference type="GO" id="GO:0005789">
    <property type="term" value="C:endoplasmic reticulum membrane"/>
    <property type="evidence" value="ECO:0007669"/>
    <property type="project" value="UniProtKB-SubCell"/>
</dbReference>
<evidence type="ECO:0000256" key="5">
    <source>
        <dbReference type="ARBA" id="ARBA00022801"/>
    </source>
</evidence>
<feature type="transmembrane region" description="Helical" evidence="10">
    <location>
        <begin position="691"/>
        <end position="719"/>
    </location>
</feature>
<evidence type="ECO:0000259" key="12">
    <source>
        <dbReference type="Pfam" id="PF07819"/>
    </source>
</evidence>
<feature type="domain" description="GPI inositol-deacylase PGAP1-like alpha/beta" evidence="12">
    <location>
        <begin position="77"/>
        <end position="292"/>
    </location>
</feature>
<dbReference type="Pfam" id="PF25140">
    <property type="entry name" value="PGAP1_TMD"/>
    <property type="match status" value="1"/>
</dbReference>
<keyword evidence="15" id="KW-1185">Reference proteome</keyword>
<dbReference type="AlphaFoldDB" id="A0A550CSZ3"/>
<dbReference type="Pfam" id="PF07819">
    <property type="entry name" value="PGAP1"/>
    <property type="match status" value="1"/>
</dbReference>
<keyword evidence="5 10" id="KW-0378">Hydrolase</keyword>
<comment type="similarity">
    <text evidence="2 10">Belongs to the GPI inositol-deacylase family.</text>
</comment>
<keyword evidence="4 10" id="KW-0812">Transmembrane</keyword>
<evidence type="ECO:0000256" key="2">
    <source>
        <dbReference type="ARBA" id="ARBA00006931"/>
    </source>
</evidence>
<dbReference type="Proteomes" id="UP000320762">
    <property type="component" value="Unassembled WGS sequence"/>
</dbReference>
<name>A0A550CSZ3_9AGAR</name>
<dbReference type="PANTHER" id="PTHR15495">
    <property type="entry name" value="NEGATIVE REGULATOR OF VESICLE FORMATION-RELATED"/>
    <property type="match status" value="1"/>
</dbReference>
<comment type="caution">
    <text evidence="10">Lacks conserved residue(s) required for the propagation of feature annotation.</text>
</comment>
<dbReference type="GO" id="GO:0050185">
    <property type="term" value="F:phosphatidylinositol deacylase activity"/>
    <property type="evidence" value="ECO:0007669"/>
    <property type="project" value="TreeGrafter"/>
</dbReference>
<feature type="transmembrane region" description="Helical" evidence="10">
    <location>
        <begin position="924"/>
        <end position="943"/>
    </location>
</feature>
<evidence type="ECO:0000256" key="8">
    <source>
        <dbReference type="ARBA" id="ARBA00022989"/>
    </source>
</evidence>